<proteinExistence type="predicted"/>
<evidence type="ECO:0000256" key="3">
    <source>
        <dbReference type="PROSITE-ProRule" id="PRU00339"/>
    </source>
</evidence>
<dbReference type="Pfam" id="PF13432">
    <property type="entry name" value="TPR_16"/>
    <property type="match status" value="1"/>
</dbReference>
<feature type="transmembrane region" description="Helical" evidence="4">
    <location>
        <begin position="332"/>
        <end position="354"/>
    </location>
</feature>
<dbReference type="InterPro" id="IPR011990">
    <property type="entry name" value="TPR-like_helical_dom_sf"/>
</dbReference>
<feature type="transmembrane region" description="Helical" evidence="4">
    <location>
        <begin position="238"/>
        <end position="255"/>
    </location>
</feature>
<keyword evidence="4" id="KW-1133">Transmembrane helix</keyword>
<feature type="transmembrane region" description="Helical" evidence="4">
    <location>
        <begin position="143"/>
        <end position="165"/>
    </location>
</feature>
<dbReference type="PANTHER" id="PTHR44227">
    <property type="match status" value="1"/>
</dbReference>
<sequence>MEEKARRTVNAFFESIDKWFGNEPRAALVLIVLVVGLVFGQAVHFGFVPYDDPEMVLGNGYVNGGLTVEGIRWALTYHDSGLQVAHAGVENLWHPLTWISHMTDVQVFGVERAGGHHLTSVLLHCLTSWMVYLFAWRLTASPLAGLVAALLFAIHPLHVESVAWISDRKGVLSGLFFFSSLWMIVTGRRSWAWMFFLAAMMAKPSTVILPVLAILALGWKAGERSWGWRFWWTKLIEWRWWFGIALVISVMTLWFQGKGSHGEWMHHLSLSYRLLHLPGGLFFTLWHLFVPFGLTFHYAYPEDNLWVSLLFWVLLIFGMLMVWWWRRRYPDLFFAAMWFLVGALPSAGIFYVGTSYTADRYSYLPLTGAFLFFGLWVAGRGGKFYKGRVGFAGLLCCGLMVLSYRQCATWRDGWTLLTHAERIQPRNPVVLGNLGAMHQRSAQHREAMDLFRRALKIAPEDARVWYNMGNSLRDSGEPVEAIEAFRRAVNSSPGFANAWRNLGLVLCAPGNPQRDVRVARDAFARACELTSRNDAIPLVMLAEMEFELGNVPEARRVLEELQGFRQLDLKVQQAVSRLRTRYGD</sequence>
<feature type="transmembrane region" description="Helical" evidence="4">
    <location>
        <begin position="360"/>
        <end position="378"/>
    </location>
</feature>
<keyword evidence="1" id="KW-0677">Repeat</keyword>
<dbReference type="InterPro" id="IPR052346">
    <property type="entry name" value="O-mannosyl-transferase_TMTC"/>
</dbReference>
<dbReference type="Proteomes" id="UP000306196">
    <property type="component" value="Unassembled WGS sequence"/>
</dbReference>
<feature type="transmembrane region" description="Helical" evidence="4">
    <location>
        <begin position="194"/>
        <end position="218"/>
    </location>
</feature>
<protein>
    <submittedName>
        <fullName evidence="5">Tetratricopeptide repeat protein</fullName>
    </submittedName>
</protein>
<organism evidence="5 6">
    <name type="scientific">Phragmitibacter flavus</name>
    <dbReference type="NCBI Taxonomy" id="2576071"/>
    <lineage>
        <taxon>Bacteria</taxon>
        <taxon>Pseudomonadati</taxon>
        <taxon>Verrucomicrobiota</taxon>
        <taxon>Verrucomicrobiia</taxon>
        <taxon>Verrucomicrobiales</taxon>
        <taxon>Verrucomicrobiaceae</taxon>
        <taxon>Phragmitibacter</taxon>
    </lineage>
</organism>
<dbReference type="AlphaFoldDB" id="A0A5R8KAX7"/>
<feature type="transmembrane region" description="Helical" evidence="4">
    <location>
        <begin position="275"/>
        <end position="299"/>
    </location>
</feature>
<feature type="repeat" description="TPR" evidence="3">
    <location>
        <begin position="462"/>
        <end position="495"/>
    </location>
</feature>
<evidence type="ECO:0000256" key="2">
    <source>
        <dbReference type="ARBA" id="ARBA00022803"/>
    </source>
</evidence>
<keyword evidence="4" id="KW-0472">Membrane</keyword>
<evidence type="ECO:0000256" key="4">
    <source>
        <dbReference type="SAM" id="Phobius"/>
    </source>
</evidence>
<keyword evidence="6" id="KW-1185">Reference proteome</keyword>
<evidence type="ECO:0000313" key="6">
    <source>
        <dbReference type="Proteomes" id="UP000306196"/>
    </source>
</evidence>
<reference evidence="5 6" key="1">
    <citation type="submission" date="2019-05" db="EMBL/GenBank/DDBJ databases">
        <title>Verrucobacter flavum gen. nov., sp. nov. a new member of the family Verrucomicrobiaceae.</title>
        <authorList>
            <person name="Szuroczki S."/>
            <person name="Abbaszade G."/>
            <person name="Szabo A."/>
            <person name="Felfoldi T."/>
            <person name="Schumann P."/>
            <person name="Boka K."/>
            <person name="Keki Z."/>
            <person name="Toumi M."/>
            <person name="Toth E."/>
        </authorList>
    </citation>
    <scope>NUCLEOTIDE SEQUENCE [LARGE SCALE GENOMIC DNA]</scope>
    <source>
        <strain evidence="5 6">MG-N-17</strain>
    </source>
</reference>
<accession>A0A5R8KAX7</accession>
<dbReference type="PANTHER" id="PTHR44227:SF3">
    <property type="entry name" value="PROTEIN O-MANNOSYL-TRANSFERASE TMTC4"/>
    <property type="match status" value="1"/>
</dbReference>
<dbReference type="SUPFAM" id="SSF48452">
    <property type="entry name" value="TPR-like"/>
    <property type="match status" value="1"/>
</dbReference>
<dbReference type="EMBL" id="VAUV01000013">
    <property type="protein sequence ID" value="TLD69463.1"/>
    <property type="molecule type" value="Genomic_DNA"/>
</dbReference>
<name>A0A5R8KAX7_9BACT</name>
<feature type="transmembrane region" description="Helical" evidence="4">
    <location>
        <begin position="171"/>
        <end position="187"/>
    </location>
</feature>
<evidence type="ECO:0000313" key="5">
    <source>
        <dbReference type="EMBL" id="TLD69463.1"/>
    </source>
</evidence>
<feature type="repeat" description="TPR" evidence="3">
    <location>
        <begin position="428"/>
        <end position="461"/>
    </location>
</feature>
<dbReference type="InterPro" id="IPR019734">
    <property type="entry name" value="TPR_rpt"/>
</dbReference>
<feature type="transmembrane region" description="Helical" evidence="4">
    <location>
        <begin position="305"/>
        <end position="325"/>
    </location>
</feature>
<gene>
    <name evidence="5" type="ORF">FEM03_17630</name>
</gene>
<dbReference type="Gene3D" id="1.25.40.10">
    <property type="entry name" value="Tetratricopeptide repeat domain"/>
    <property type="match status" value="1"/>
</dbReference>
<keyword evidence="2 3" id="KW-0802">TPR repeat</keyword>
<dbReference type="OrthoDB" id="182974at2"/>
<dbReference type="SMART" id="SM00028">
    <property type="entry name" value="TPR"/>
    <property type="match status" value="3"/>
</dbReference>
<evidence type="ECO:0000256" key="1">
    <source>
        <dbReference type="ARBA" id="ARBA00022737"/>
    </source>
</evidence>
<comment type="caution">
    <text evidence="5">The sequence shown here is derived from an EMBL/GenBank/DDBJ whole genome shotgun (WGS) entry which is preliminary data.</text>
</comment>
<keyword evidence="4" id="KW-0812">Transmembrane</keyword>
<dbReference type="PROSITE" id="PS50005">
    <property type="entry name" value="TPR"/>
    <property type="match status" value="2"/>
</dbReference>
<feature type="transmembrane region" description="Helical" evidence="4">
    <location>
        <begin position="26"/>
        <end position="47"/>
    </location>
</feature>